<evidence type="ECO:0000256" key="1">
    <source>
        <dbReference type="SAM" id="MobiDB-lite"/>
    </source>
</evidence>
<comment type="caution">
    <text evidence="2">The sequence shown here is derived from an EMBL/GenBank/DDBJ whole genome shotgun (WGS) entry which is preliminary data.</text>
</comment>
<accession>A0A6A6LB34</accession>
<gene>
    <name evidence="2" type="ORF">GH714_024743</name>
</gene>
<evidence type="ECO:0000313" key="3">
    <source>
        <dbReference type="Proteomes" id="UP000467840"/>
    </source>
</evidence>
<keyword evidence="3" id="KW-1185">Reference proteome</keyword>
<proteinExistence type="predicted"/>
<protein>
    <submittedName>
        <fullName evidence="2">Uncharacterized protein</fullName>
    </submittedName>
</protein>
<feature type="region of interest" description="Disordered" evidence="1">
    <location>
        <begin position="70"/>
        <end position="91"/>
    </location>
</feature>
<sequence length="126" mass="14145">MKGGQASPMFPTNGKKCGCALKNPKPSSPILPLLMVAIALKTVVRQHELKYKQLEPSRLNDDAQNFDELDDEGDVAGPLKRHGVSHEDRPLSVGKSSAWHRFFHIKPFSILRCMELLVLSWSYYPS</sequence>
<evidence type="ECO:0000313" key="2">
    <source>
        <dbReference type="EMBL" id="KAF2297508.1"/>
    </source>
</evidence>
<dbReference type="AlphaFoldDB" id="A0A6A6LB34"/>
<dbReference type="EMBL" id="JAAGAX010000012">
    <property type="protein sequence ID" value="KAF2297508.1"/>
    <property type="molecule type" value="Genomic_DNA"/>
</dbReference>
<reference evidence="2 3" key="1">
    <citation type="journal article" date="2020" name="Mol. Plant">
        <title>The Chromosome-Based Rubber Tree Genome Provides New Insights into Spurge Genome Evolution and Rubber Biosynthesis.</title>
        <authorList>
            <person name="Liu J."/>
            <person name="Shi C."/>
            <person name="Shi C.C."/>
            <person name="Li W."/>
            <person name="Zhang Q.J."/>
            <person name="Zhang Y."/>
            <person name="Li K."/>
            <person name="Lu H.F."/>
            <person name="Shi C."/>
            <person name="Zhu S.T."/>
            <person name="Xiao Z.Y."/>
            <person name="Nan H."/>
            <person name="Yue Y."/>
            <person name="Zhu X.G."/>
            <person name="Wu Y."/>
            <person name="Hong X.N."/>
            <person name="Fan G.Y."/>
            <person name="Tong Y."/>
            <person name="Zhang D."/>
            <person name="Mao C.L."/>
            <person name="Liu Y.L."/>
            <person name="Hao S.J."/>
            <person name="Liu W.Q."/>
            <person name="Lv M.Q."/>
            <person name="Zhang H.B."/>
            <person name="Liu Y."/>
            <person name="Hu-Tang G.R."/>
            <person name="Wang J.P."/>
            <person name="Wang J.H."/>
            <person name="Sun Y.H."/>
            <person name="Ni S.B."/>
            <person name="Chen W.B."/>
            <person name="Zhang X.C."/>
            <person name="Jiao Y.N."/>
            <person name="Eichler E.E."/>
            <person name="Li G.H."/>
            <person name="Liu X."/>
            <person name="Gao L.Z."/>
        </authorList>
    </citation>
    <scope>NUCLEOTIDE SEQUENCE [LARGE SCALE GENOMIC DNA]</scope>
    <source>
        <strain evidence="3">cv. GT1</strain>
        <tissue evidence="2">Leaf</tissue>
    </source>
</reference>
<organism evidence="2 3">
    <name type="scientific">Hevea brasiliensis</name>
    <name type="common">Para rubber tree</name>
    <name type="synonym">Siphonia brasiliensis</name>
    <dbReference type="NCBI Taxonomy" id="3981"/>
    <lineage>
        <taxon>Eukaryota</taxon>
        <taxon>Viridiplantae</taxon>
        <taxon>Streptophyta</taxon>
        <taxon>Embryophyta</taxon>
        <taxon>Tracheophyta</taxon>
        <taxon>Spermatophyta</taxon>
        <taxon>Magnoliopsida</taxon>
        <taxon>eudicotyledons</taxon>
        <taxon>Gunneridae</taxon>
        <taxon>Pentapetalae</taxon>
        <taxon>rosids</taxon>
        <taxon>fabids</taxon>
        <taxon>Malpighiales</taxon>
        <taxon>Euphorbiaceae</taxon>
        <taxon>Crotonoideae</taxon>
        <taxon>Micrandreae</taxon>
        <taxon>Hevea</taxon>
    </lineage>
</organism>
<name>A0A6A6LB34_HEVBR</name>
<dbReference type="Proteomes" id="UP000467840">
    <property type="component" value="Chromosome 18"/>
</dbReference>